<keyword evidence="9 10" id="KW-0961">Cell wall biogenesis/degradation</keyword>
<name>A0ABP9UT93_9BACT</name>
<evidence type="ECO:0000256" key="9">
    <source>
        <dbReference type="ARBA" id="ARBA00023316"/>
    </source>
</evidence>
<dbReference type="HAMAP" id="MF_02019">
    <property type="entry name" value="MurF"/>
    <property type="match status" value="1"/>
</dbReference>
<keyword evidence="8 10" id="KW-0131">Cell cycle</keyword>
<proteinExistence type="inferred from homology"/>
<dbReference type="InterPro" id="IPR013221">
    <property type="entry name" value="Mur_ligase_cen"/>
</dbReference>
<keyword evidence="2 10" id="KW-0436">Ligase</keyword>
<dbReference type="InterPro" id="IPR051046">
    <property type="entry name" value="MurCDEF_CellWall_CoF430Synth"/>
</dbReference>
<comment type="subcellular location">
    <subcellularLocation>
        <location evidence="10 11">Cytoplasm</location>
    </subcellularLocation>
</comment>
<reference evidence="14 15" key="1">
    <citation type="submission" date="2024-02" db="EMBL/GenBank/DDBJ databases">
        <title>Haloferula sargassicola NBRC 104335.</title>
        <authorList>
            <person name="Ichikawa N."/>
            <person name="Katano-Makiyama Y."/>
            <person name="Hidaka K."/>
        </authorList>
    </citation>
    <scope>NUCLEOTIDE SEQUENCE [LARGE SCALE GENOMIC DNA]</scope>
    <source>
        <strain evidence="14 15">NBRC 104335</strain>
    </source>
</reference>
<evidence type="ECO:0000256" key="4">
    <source>
        <dbReference type="ARBA" id="ARBA00022741"/>
    </source>
</evidence>
<comment type="similarity">
    <text evidence="10">Belongs to the MurCDEF family. MurF subfamily.</text>
</comment>
<accession>A0ABP9UT93</accession>
<sequence>MIATEAKTLAEACGGEVVAGDPARVAETVSTDTRTLEPKACWVALKGDRFDANAFAGQAAAAGATVLVVEKLDGPVPEGTTVIVVKDGLLALQKLAHWHRMRLKLEVVGITGSNGKTSTKDFTRTVLGTQFETMATRGNFNNHIGVPLTLLSIEAGHQAAVVEMGMNHAGEIAPLCQIARPRIGIITNIGTAHIEYLGSREGIAEEKGALARALPEDGALLVPAGCDFADYFKTRTHARVIPVGNCRGVVRAENLRQDGMRSQFTLVVEGRPVGEVNLPVIGRHMVKNALLAAGCGWFLGVPFDKICQGLSGTMLTSGRLRRYETGGVTVFDDTYNANPESMTAAIDTLAEVPVANGGRRFVVLGRMGELGEHAAEAHPRIGRLAAERGLQVVSVGEGAEGISRGAGRGEHFPDVDDAVAGLAGRFRPGDVVLFKASRGAALERVMNRVFPPEN</sequence>
<dbReference type="SUPFAM" id="SSF63418">
    <property type="entry name" value="MurE/MurF N-terminal domain"/>
    <property type="match status" value="1"/>
</dbReference>
<comment type="function">
    <text evidence="10 11">Involved in cell wall formation. Catalyzes the final step in the synthesis of UDP-N-acetylmuramoyl-pentapeptide, the precursor of murein.</text>
</comment>
<feature type="domain" description="Mur ligase C-terminal" evidence="12">
    <location>
        <begin position="318"/>
        <end position="438"/>
    </location>
</feature>
<protein>
    <recommendedName>
        <fullName evidence="10 11">UDP-N-acetylmuramoyl-tripeptide--D-alanyl-D-alanine ligase</fullName>
        <ecNumber evidence="10 11">6.3.2.10</ecNumber>
    </recommendedName>
    <alternativeName>
        <fullName evidence="10">D-alanyl-D-alanine-adding enzyme</fullName>
    </alternativeName>
</protein>
<evidence type="ECO:0000313" key="15">
    <source>
        <dbReference type="Proteomes" id="UP001476282"/>
    </source>
</evidence>
<dbReference type="RefSeq" id="WP_353568854.1">
    <property type="nucleotide sequence ID" value="NZ_BAABRI010000034.1"/>
</dbReference>
<dbReference type="PANTHER" id="PTHR43024">
    <property type="entry name" value="UDP-N-ACETYLMURAMOYL-TRIPEPTIDE--D-ALANYL-D-ALANINE LIGASE"/>
    <property type="match status" value="1"/>
</dbReference>
<dbReference type="GO" id="GO:0016874">
    <property type="term" value="F:ligase activity"/>
    <property type="evidence" value="ECO:0007669"/>
    <property type="project" value="UniProtKB-KW"/>
</dbReference>
<feature type="domain" description="Mur ligase central" evidence="13">
    <location>
        <begin position="110"/>
        <end position="295"/>
    </location>
</feature>
<keyword evidence="5 10" id="KW-0067">ATP-binding</keyword>
<evidence type="ECO:0000256" key="2">
    <source>
        <dbReference type="ARBA" id="ARBA00022598"/>
    </source>
</evidence>
<evidence type="ECO:0000313" key="14">
    <source>
        <dbReference type="EMBL" id="GAA5484748.1"/>
    </source>
</evidence>
<comment type="pathway">
    <text evidence="10 11">Cell wall biogenesis; peptidoglycan biosynthesis.</text>
</comment>
<evidence type="ECO:0000256" key="3">
    <source>
        <dbReference type="ARBA" id="ARBA00022618"/>
    </source>
</evidence>
<dbReference type="Gene3D" id="3.90.190.20">
    <property type="entry name" value="Mur ligase, C-terminal domain"/>
    <property type="match status" value="1"/>
</dbReference>
<evidence type="ECO:0000259" key="13">
    <source>
        <dbReference type="Pfam" id="PF08245"/>
    </source>
</evidence>
<evidence type="ECO:0000256" key="6">
    <source>
        <dbReference type="ARBA" id="ARBA00022960"/>
    </source>
</evidence>
<keyword evidence="6 10" id="KW-0133">Cell shape</keyword>
<gene>
    <name evidence="10 14" type="primary">murF</name>
    <name evidence="14" type="ORF">Hsar01_03994</name>
</gene>
<dbReference type="SUPFAM" id="SSF53623">
    <property type="entry name" value="MurD-like peptide ligases, catalytic domain"/>
    <property type="match status" value="1"/>
</dbReference>
<comment type="caution">
    <text evidence="14">The sequence shown here is derived from an EMBL/GenBank/DDBJ whole genome shotgun (WGS) entry which is preliminary data.</text>
</comment>
<comment type="catalytic activity">
    <reaction evidence="10 11">
        <text>D-alanyl-D-alanine + UDP-N-acetyl-alpha-D-muramoyl-L-alanyl-gamma-D-glutamyl-meso-2,6-diaminopimelate + ATP = UDP-N-acetyl-alpha-D-muramoyl-L-alanyl-gamma-D-glutamyl-meso-2,6-diaminopimeloyl-D-alanyl-D-alanine + ADP + phosphate + H(+)</text>
        <dbReference type="Rhea" id="RHEA:28374"/>
        <dbReference type="ChEBI" id="CHEBI:15378"/>
        <dbReference type="ChEBI" id="CHEBI:30616"/>
        <dbReference type="ChEBI" id="CHEBI:43474"/>
        <dbReference type="ChEBI" id="CHEBI:57822"/>
        <dbReference type="ChEBI" id="CHEBI:61386"/>
        <dbReference type="ChEBI" id="CHEBI:83905"/>
        <dbReference type="ChEBI" id="CHEBI:456216"/>
        <dbReference type="EC" id="6.3.2.10"/>
    </reaction>
</comment>
<dbReference type="InterPro" id="IPR035911">
    <property type="entry name" value="MurE/MurF_N"/>
</dbReference>
<dbReference type="Gene3D" id="3.40.1190.10">
    <property type="entry name" value="Mur-like, catalytic domain"/>
    <property type="match status" value="1"/>
</dbReference>
<dbReference type="Pfam" id="PF08245">
    <property type="entry name" value="Mur_ligase_M"/>
    <property type="match status" value="1"/>
</dbReference>
<dbReference type="InterPro" id="IPR036615">
    <property type="entry name" value="Mur_ligase_C_dom_sf"/>
</dbReference>
<keyword evidence="7 10" id="KW-0573">Peptidoglycan synthesis</keyword>
<dbReference type="Proteomes" id="UP001476282">
    <property type="component" value="Unassembled WGS sequence"/>
</dbReference>
<keyword evidence="3 10" id="KW-0132">Cell division</keyword>
<dbReference type="EC" id="6.3.2.10" evidence="10 11"/>
<keyword evidence="4 10" id="KW-0547">Nucleotide-binding</keyword>
<organism evidence="14 15">
    <name type="scientific">Haloferula sargassicola</name>
    <dbReference type="NCBI Taxonomy" id="490096"/>
    <lineage>
        <taxon>Bacteria</taxon>
        <taxon>Pseudomonadati</taxon>
        <taxon>Verrucomicrobiota</taxon>
        <taxon>Verrucomicrobiia</taxon>
        <taxon>Verrucomicrobiales</taxon>
        <taxon>Verrucomicrobiaceae</taxon>
        <taxon>Haloferula</taxon>
    </lineage>
</organism>
<dbReference type="Gene3D" id="3.40.1390.10">
    <property type="entry name" value="MurE/MurF, N-terminal domain"/>
    <property type="match status" value="1"/>
</dbReference>
<evidence type="ECO:0000256" key="11">
    <source>
        <dbReference type="RuleBase" id="RU004136"/>
    </source>
</evidence>
<dbReference type="InterPro" id="IPR036565">
    <property type="entry name" value="Mur-like_cat_sf"/>
</dbReference>
<dbReference type="InterPro" id="IPR005863">
    <property type="entry name" value="UDP-N-AcMur_synth"/>
</dbReference>
<evidence type="ECO:0000256" key="5">
    <source>
        <dbReference type="ARBA" id="ARBA00022840"/>
    </source>
</evidence>
<dbReference type="NCBIfam" id="TIGR01143">
    <property type="entry name" value="murF"/>
    <property type="match status" value="1"/>
</dbReference>
<feature type="binding site" evidence="10">
    <location>
        <begin position="112"/>
        <end position="118"/>
    </location>
    <ligand>
        <name>ATP</name>
        <dbReference type="ChEBI" id="CHEBI:30616"/>
    </ligand>
</feature>
<evidence type="ECO:0000259" key="12">
    <source>
        <dbReference type="Pfam" id="PF02875"/>
    </source>
</evidence>
<evidence type="ECO:0000256" key="10">
    <source>
        <dbReference type="HAMAP-Rule" id="MF_02019"/>
    </source>
</evidence>
<keyword evidence="1 10" id="KW-0963">Cytoplasm</keyword>
<keyword evidence="15" id="KW-1185">Reference proteome</keyword>
<evidence type="ECO:0000256" key="8">
    <source>
        <dbReference type="ARBA" id="ARBA00023306"/>
    </source>
</evidence>
<dbReference type="EMBL" id="BAABRI010000034">
    <property type="protein sequence ID" value="GAA5484748.1"/>
    <property type="molecule type" value="Genomic_DNA"/>
</dbReference>
<evidence type="ECO:0000256" key="1">
    <source>
        <dbReference type="ARBA" id="ARBA00022490"/>
    </source>
</evidence>
<evidence type="ECO:0000256" key="7">
    <source>
        <dbReference type="ARBA" id="ARBA00022984"/>
    </source>
</evidence>
<dbReference type="PANTHER" id="PTHR43024:SF1">
    <property type="entry name" value="UDP-N-ACETYLMURAMOYL-TRIPEPTIDE--D-ALANYL-D-ALANINE LIGASE"/>
    <property type="match status" value="1"/>
</dbReference>
<dbReference type="InterPro" id="IPR004101">
    <property type="entry name" value="Mur_ligase_C"/>
</dbReference>
<dbReference type="Pfam" id="PF02875">
    <property type="entry name" value="Mur_ligase_C"/>
    <property type="match status" value="1"/>
</dbReference>
<dbReference type="SUPFAM" id="SSF53244">
    <property type="entry name" value="MurD-like peptide ligases, peptide-binding domain"/>
    <property type="match status" value="1"/>
</dbReference>